<protein>
    <submittedName>
        <fullName evidence="2">Putative transcriptional regulator</fullName>
    </submittedName>
</protein>
<feature type="region of interest" description="Disordered" evidence="1">
    <location>
        <begin position="1"/>
        <end position="22"/>
    </location>
</feature>
<accession>C8XFG9</accession>
<evidence type="ECO:0000313" key="2">
    <source>
        <dbReference type="EMBL" id="ACV79946.1"/>
    </source>
</evidence>
<dbReference type="Proteomes" id="UP000002218">
    <property type="component" value="Chromosome"/>
</dbReference>
<dbReference type="Pfam" id="PF12840">
    <property type="entry name" value="HTH_20"/>
    <property type="match status" value="1"/>
</dbReference>
<dbReference type="InterPro" id="IPR036390">
    <property type="entry name" value="WH_DNA-bd_sf"/>
</dbReference>
<dbReference type="AlphaFoldDB" id="C8XFG9"/>
<dbReference type="SUPFAM" id="SSF46785">
    <property type="entry name" value="Winged helix' DNA-binding domain"/>
    <property type="match status" value="1"/>
</dbReference>
<name>C8XFG9_NAKMY</name>
<proteinExistence type="predicted"/>
<dbReference type="KEGG" id="nml:Namu_3634"/>
<dbReference type="InParanoid" id="C8XFG9"/>
<dbReference type="OrthoDB" id="3399802at2"/>
<sequence>MKTSGSGPLGPIPVRGPDPHGRLSGQRAAVLELLQQQDVPMTITEVAGEFGVHQNTAREHLEALAGRGLAVRAQQTGRSRGRPAWAYAAAVDNVEPDQRLRDYAGLATALAAHLSLTSNDPVPEAVQAGRVWGRELIGDAPIAAPRTSAAKARRRIVELLRDLGFDPVADQSARSVRLRRCPLLDAAKRYPQVVCQVHLGIVRGAMDVLGGSPERTAITPFAEPGACRLQLLTPQLPTRPTIVGVRGETC</sequence>
<evidence type="ECO:0000256" key="1">
    <source>
        <dbReference type="SAM" id="MobiDB-lite"/>
    </source>
</evidence>
<dbReference type="InterPro" id="IPR036388">
    <property type="entry name" value="WH-like_DNA-bd_sf"/>
</dbReference>
<reference evidence="3" key="1">
    <citation type="submission" date="2009-09" db="EMBL/GenBank/DDBJ databases">
        <title>The complete genome of Nakamurella multipartita DSM 44233.</title>
        <authorList>
            <consortium name="US DOE Joint Genome Institute (JGI-PGF)"/>
            <person name="Lucas S."/>
            <person name="Copeland A."/>
            <person name="Lapidus A."/>
            <person name="Glavina del Rio T."/>
            <person name="Dalin E."/>
            <person name="Tice H."/>
            <person name="Bruce D."/>
            <person name="Goodwin L."/>
            <person name="Pitluck S."/>
            <person name="Kyrpides N."/>
            <person name="Mavromatis K."/>
            <person name="Ivanova N."/>
            <person name="Ovchinnikova G."/>
            <person name="Sims D."/>
            <person name="Meincke L."/>
            <person name="Brettin T."/>
            <person name="Detter J.C."/>
            <person name="Han C."/>
            <person name="Larimer F."/>
            <person name="Land M."/>
            <person name="Hauser L."/>
            <person name="Markowitz V."/>
            <person name="Cheng J.-F."/>
            <person name="Hugenholtz P."/>
            <person name="Woyke T."/>
            <person name="Wu D."/>
            <person name="Klenk H.-P."/>
            <person name="Eisen J.A."/>
        </authorList>
    </citation>
    <scope>NUCLEOTIDE SEQUENCE [LARGE SCALE GENOMIC DNA]</scope>
    <source>
        <strain evidence="3">ATCC 700099 / DSM 44233 / CIP 104796 / JCM 9543 / NBRC 105858 / Y-104</strain>
    </source>
</reference>
<dbReference type="Gene3D" id="1.10.10.10">
    <property type="entry name" value="Winged helix-like DNA-binding domain superfamily/Winged helix DNA-binding domain"/>
    <property type="match status" value="1"/>
</dbReference>
<keyword evidence="3" id="KW-1185">Reference proteome</keyword>
<dbReference type="RefSeq" id="WP_015748787.1">
    <property type="nucleotide sequence ID" value="NC_013235.1"/>
</dbReference>
<dbReference type="STRING" id="479431.Namu_3634"/>
<organism evidence="2 3">
    <name type="scientific">Nakamurella multipartita (strain ATCC 700099 / DSM 44233 / CIP 104796 / JCM 9543 / NBRC 105858 / Y-104)</name>
    <name type="common">Microsphaera multipartita</name>
    <dbReference type="NCBI Taxonomy" id="479431"/>
    <lineage>
        <taxon>Bacteria</taxon>
        <taxon>Bacillati</taxon>
        <taxon>Actinomycetota</taxon>
        <taxon>Actinomycetes</taxon>
        <taxon>Nakamurellales</taxon>
        <taxon>Nakamurellaceae</taxon>
        <taxon>Nakamurella</taxon>
    </lineage>
</organism>
<dbReference type="eggNOG" id="COG2345">
    <property type="taxonomic scope" value="Bacteria"/>
</dbReference>
<gene>
    <name evidence="2" type="ordered locus">Namu_3634</name>
</gene>
<dbReference type="InterPro" id="IPR011991">
    <property type="entry name" value="ArsR-like_HTH"/>
</dbReference>
<dbReference type="CDD" id="cd00090">
    <property type="entry name" value="HTH_ARSR"/>
    <property type="match status" value="1"/>
</dbReference>
<dbReference type="EMBL" id="CP001737">
    <property type="protein sequence ID" value="ACV79946.1"/>
    <property type="molecule type" value="Genomic_DNA"/>
</dbReference>
<dbReference type="HOGENOM" id="CLU_078469_1_1_11"/>
<reference evidence="2 3" key="2">
    <citation type="journal article" date="2010" name="Stand. Genomic Sci.">
        <title>Complete genome sequence of Nakamurella multipartita type strain (Y-104).</title>
        <authorList>
            <person name="Tice H."/>
            <person name="Mayilraj S."/>
            <person name="Sims D."/>
            <person name="Lapidus A."/>
            <person name="Nolan M."/>
            <person name="Lucas S."/>
            <person name="Glavina Del Rio T."/>
            <person name="Copeland A."/>
            <person name="Cheng J.F."/>
            <person name="Meincke L."/>
            <person name="Bruce D."/>
            <person name="Goodwin L."/>
            <person name="Pitluck S."/>
            <person name="Ivanova N."/>
            <person name="Mavromatis K."/>
            <person name="Ovchinnikova G."/>
            <person name="Pati A."/>
            <person name="Chen A."/>
            <person name="Palaniappan K."/>
            <person name="Land M."/>
            <person name="Hauser L."/>
            <person name="Chang Y.J."/>
            <person name="Jeffries C.D."/>
            <person name="Detter J.C."/>
            <person name="Brettin T."/>
            <person name="Rohde M."/>
            <person name="Goker M."/>
            <person name="Bristow J."/>
            <person name="Eisen J.A."/>
            <person name="Markowitz V."/>
            <person name="Hugenholtz P."/>
            <person name="Kyrpides N.C."/>
            <person name="Klenk H.P."/>
            <person name="Chen F."/>
        </authorList>
    </citation>
    <scope>NUCLEOTIDE SEQUENCE [LARGE SCALE GENOMIC DNA]</scope>
    <source>
        <strain evidence="3">ATCC 700099 / DSM 44233 / CIP 104796 / JCM 9543 / NBRC 105858 / Y-104</strain>
    </source>
</reference>
<evidence type="ECO:0000313" key="3">
    <source>
        <dbReference type="Proteomes" id="UP000002218"/>
    </source>
</evidence>